<feature type="transmembrane region" description="Helical" evidence="6">
    <location>
        <begin position="126"/>
        <end position="143"/>
    </location>
</feature>
<keyword evidence="5 6" id="KW-0472">Membrane</keyword>
<feature type="transmembrane region" description="Helical" evidence="6">
    <location>
        <begin position="377"/>
        <end position="400"/>
    </location>
</feature>
<gene>
    <name evidence="7" type="ORF">E3D00_03555</name>
</gene>
<evidence type="ECO:0008006" key="9">
    <source>
        <dbReference type="Google" id="ProtNLM"/>
    </source>
</evidence>
<evidence type="ECO:0000256" key="6">
    <source>
        <dbReference type="SAM" id="Phobius"/>
    </source>
</evidence>
<evidence type="ECO:0000256" key="3">
    <source>
        <dbReference type="ARBA" id="ARBA00022692"/>
    </source>
</evidence>
<feature type="transmembrane region" description="Helical" evidence="6">
    <location>
        <begin position="95"/>
        <end position="114"/>
    </location>
</feature>
<dbReference type="PANTHER" id="PTHR30250">
    <property type="entry name" value="PST FAMILY PREDICTED COLANIC ACID TRANSPORTER"/>
    <property type="match status" value="1"/>
</dbReference>
<evidence type="ECO:0000313" key="7">
    <source>
        <dbReference type="EMBL" id="QDH16744.1"/>
    </source>
</evidence>
<organism evidence="7 8">
    <name type="scientific">Swingsia samuiensis</name>
    <dbReference type="NCBI Taxonomy" id="1293412"/>
    <lineage>
        <taxon>Bacteria</taxon>
        <taxon>Pseudomonadati</taxon>
        <taxon>Pseudomonadota</taxon>
        <taxon>Alphaproteobacteria</taxon>
        <taxon>Acetobacterales</taxon>
        <taxon>Acetobacteraceae</taxon>
        <taxon>Swingsia</taxon>
    </lineage>
</organism>
<dbReference type="RefSeq" id="WP_141459997.1">
    <property type="nucleotide sequence ID" value="NZ_CP038141.1"/>
</dbReference>
<sequence length="438" mass="49907">MRSETTFQRIISNTGILAISRIVNAALSFIYIPLSIQALGLTEYGYLLIIIEFVTLVSDITQLKSWQTLLHYGTDFWKHKNIAAFQHILGLSIRFDLISSFAGAGISFLCIHYFNQYMLWPSSYQHLAELATFTILFMNTGWSNGILQLDEKFKAISLFQAISSCIQTTGCFIGSLFHLKIDYFLIIWMATQISLFIFTSAYAAFLVKDKITFRKFLSLPLQKIEYPSGIVSFTIKTSLSDIIDEVFQKGSFLFISKFLGPQNAAIYRVTRKVSTGISHLSQLMVPTIYPVFVQLRNKNEWALINKSLSKFLALFSKISFVCLGIAIFFGNFIMYKMMNIQYSFEKNFLILLLISSLIDMYFVPVRAILIVSGKVSLVLLIRSIVITLYFPVSFFAMKYFQLMGTAYSAVLSSAIIFIYSFAYTKVFLSQKTNELLNS</sequence>
<dbReference type="AlphaFoldDB" id="A0A4Y6UI69"/>
<proteinExistence type="predicted"/>
<dbReference type="PANTHER" id="PTHR30250:SF11">
    <property type="entry name" value="O-ANTIGEN TRANSPORTER-RELATED"/>
    <property type="match status" value="1"/>
</dbReference>
<dbReference type="KEGG" id="ssam:E3D00_03555"/>
<feature type="transmembrane region" description="Helical" evidence="6">
    <location>
        <begin position="347"/>
        <end position="365"/>
    </location>
</feature>
<evidence type="ECO:0000313" key="8">
    <source>
        <dbReference type="Proteomes" id="UP000316313"/>
    </source>
</evidence>
<reference evidence="7 8" key="1">
    <citation type="submission" date="2019-03" db="EMBL/GenBank/DDBJ databases">
        <title>The complete genome sequence of Swingsia samuiensis NBRC107927(T).</title>
        <authorList>
            <person name="Chua K.-O."/>
            <person name="Chan K.-G."/>
            <person name="See-Too W.-S."/>
        </authorList>
    </citation>
    <scope>NUCLEOTIDE SEQUENCE [LARGE SCALE GENOMIC DNA]</scope>
    <source>
        <strain evidence="7 8">AH83</strain>
    </source>
</reference>
<evidence type="ECO:0000256" key="5">
    <source>
        <dbReference type="ARBA" id="ARBA00023136"/>
    </source>
</evidence>
<name>A0A4Y6UI69_9PROT</name>
<evidence type="ECO:0000256" key="4">
    <source>
        <dbReference type="ARBA" id="ARBA00022989"/>
    </source>
</evidence>
<feature type="transmembrane region" description="Helical" evidence="6">
    <location>
        <begin position="406"/>
        <end position="428"/>
    </location>
</feature>
<feature type="transmembrane region" description="Helical" evidence="6">
    <location>
        <begin position="183"/>
        <end position="207"/>
    </location>
</feature>
<protein>
    <recommendedName>
        <fullName evidence="9">Lipopolysaccharide biosynthesis protein</fullName>
    </recommendedName>
</protein>
<dbReference type="InterPro" id="IPR050833">
    <property type="entry name" value="Poly_Biosynth_Transport"/>
</dbReference>
<keyword evidence="3 6" id="KW-0812">Transmembrane</keyword>
<accession>A0A4Y6UI69</accession>
<dbReference type="OrthoDB" id="493991at2"/>
<comment type="subcellular location">
    <subcellularLocation>
        <location evidence="1">Cell membrane</location>
        <topology evidence="1">Multi-pass membrane protein</topology>
    </subcellularLocation>
</comment>
<feature type="transmembrane region" description="Helical" evidence="6">
    <location>
        <begin position="12"/>
        <end position="32"/>
    </location>
</feature>
<dbReference type="GO" id="GO:0005886">
    <property type="term" value="C:plasma membrane"/>
    <property type="evidence" value="ECO:0007669"/>
    <property type="project" value="UniProtKB-SubCell"/>
</dbReference>
<dbReference type="EMBL" id="CP038141">
    <property type="protein sequence ID" value="QDH16744.1"/>
    <property type="molecule type" value="Genomic_DNA"/>
</dbReference>
<keyword evidence="2" id="KW-1003">Cell membrane</keyword>
<feature type="transmembrane region" description="Helical" evidence="6">
    <location>
        <begin position="311"/>
        <end position="335"/>
    </location>
</feature>
<dbReference type="Proteomes" id="UP000316313">
    <property type="component" value="Chromosome"/>
</dbReference>
<keyword evidence="8" id="KW-1185">Reference proteome</keyword>
<evidence type="ECO:0000256" key="1">
    <source>
        <dbReference type="ARBA" id="ARBA00004651"/>
    </source>
</evidence>
<keyword evidence="4 6" id="KW-1133">Transmembrane helix</keyword>
<evidence type="ECO:0000256" key="2">
    <source>
        <dbReference type="ARBA" id="ARBA00022475"/>
    </source>
</evidence>